<keyword evidence="3" id="KW-1185">Reference proteome</keyword>
<gene>
    <name evidence="2" type="ORF">VNO77_30040</name>
</gene>
<accession>A0AAN9KP29</accession>
<protein>
    <submittedName>
        <fullName evidence="2">Uncharacterized protein</fullName>
    </submittedName>
</protein>
<evidence type="ECO:0000313" key="2">
    <source>
        <dbReference type="EMBL" id="KAK7320506.1"/>
    </source>
</evidence>
<name>A0AAN9KP29_CANGL</name>
<keyword evidence="1" id="KW-1133">Transmembrane helix</keyword>
<reference evidence="2 3" key="1">
    <citation type="submission" date="2024-01" db="EMBL/GenBank/DDBJ databases">
        <title>The genomes of 5 underutilized Papilionoideae crops provide insights into root nodulation and disease resistanc.</title>
        <authorList>
            <person name="Jiang F."/>
        </authorList>
    </citation>
    <scope>NUCLEOTIDE SEQUENCE [LARGE SCALE GENOMIC DNA]</scope>
    <source>
        <strain evidence="2">LVBAO_FW01</strain>
        <tissue evidence="2">Leaves</tissue>
    </source>
</reference>
<sequence>MRGKVRAFVELAPIFAMEEIEKKWGHIIMVPFMAHGHLIPFLALAKRIKERKGLNINITIATIHLNIQYLQSAIPPPLISTLFSYPLILFYMIYPPTWRTQKKFSCLTPPNLALSL</sequence>
<feature type="transmembrane region" description="Helical" evidence="1">
    <location>
        <begin position="24"/>
        <end position="45"/>
    </location>
</feature>
<dbReference type="Proteomes" id="UP001367508">
    <property type="component" value="Unassembled WGS sequence"/>
</dbReference>
<evidence type="ECO:0000313" key="3">
    <source>
        <dbReference type="Proteomes" id="UP001367508"/>
    </source>
</evidence>
<dbReference type="SUPFAM" id="SSF53756">
    <property type="entry name" value="UDP-Glycosyltransferase/glycogen phosphorylase"/>
    <property type="match status" value="1"/>
</dbReference>
<comment type="caution">
    <text evidence="2">The sequence shown here is derived from an EMBL/GenBank/DDBJ whole genome shotgun (WGS) entry which is preliminary data.</text>
</comment>
<keyword evidence="1" id="KW-0472">Membrane</keyword>
<dbReference type="EMBL" id="JAYMYQ010000007">
    <property type="protein sequence ID" value="KAK7320506.1"/>
    <property type="molecule type" value="Genomic_DNA"/>
</dbReference>
<dbReference type="Gene3D" id="3.40.50.2000">
    <property type="entry name" value="Glycogen Phosphorylase B"/>
    <property type="match status" value="1"/>
</dbReference>
<keyword evidence="1" id="KW-0812">Transmembrane</keyword>
<evidence type="ECO:0000256" key="1">
    <source>
        <dbReference type="SAM" id="Phobius"/>
    </source>
</evidence>
<dbReference type="AlphaFoldDB" id="A0AAN9KP29"/>
<organism evidence="2 3">
    <name type="scientific">Canavalia gladiata</name>
    <name type="common">Sword bean</name>
    <name type="synonym">Dolichos gladiatus</name>
    <dbReference type="NCBI Taxonomy" id="3824"/>
    <lineage>
        <taxon>Eukaryota</taxon>
        <taxon>Viridiplantae</taxon>
        <taxon>Streptophyta</taxon>
        <taxon>Embryophyta</taxon>
        <taxon>Tracheophyta</taxon>
        <taxon>Spermatophyta</taxon>
        <taxon>Magnoliopsida</taxon>
        <taxon>eudicotyledons</taxon>
        <taxon>Gunneridae</taxon>
        <taxon>Pentapetalae</taxon>
        <taxon>rosids</taxon>
        <taxon>fabids</taxon>
        <taxon>Fabales</taxon>
        <taxon>Fabaceae</taxon>
        <taxon>Papilionoideae</taxon>
        <taxon>50 kb inversion clade</taxon>
        <taxon>NPAAA clade</taxon>
        <taxon>indigoferoid/millettioid clade</taxon>
        <taxon>Phaseoleae</taxon>
        <taxon>Canavalia</taxon>
    </lineage>
</organism>
<proteinExistence type="predicted"/>
<feature type="transmembrane region" description="Helical" evidence="1">
    <location>
        <begin position="77"/>
        <end position="94"/>
    </location>
</feature>